<proteinExistence type="predicted"/>
<protein>
    <submittedName>
        <fullName evidence="2">Uncharacterized protein</fullName>
    </submittedName>
</protein>
<name>A0A1W6L329_9BURK</name>
<feature type="compositionally biased region" description="Pro residues" evidence="1">
    <location>
        <begin position="163"/>
        <end position="183"/>
    </location>
</feature>
<sequence>MHSTDEPRDGWLKKALDHAPDTPVPPALRETILRASRSPGPAPAAVPWWSRLSAWIVRPQVAAGFASVAMVTVAGLLWHDEPLPPMPASTPPAARAPAAEAPVVPAAPAPAPVAEPPPAKPAPARPPAPKAREVAPPVMKPAPAADTAARSEPPMLETTAVPLPAPPPAPAPAVAAAPPPPAAEAPAERRAAAAESARADSQRKSMAPSGALRRQAEASAGAAFAPTPARLADVRAALAATPDRWTWQRQSGMAQPAGTPVSDWLALLDASAGSGWTAASGPRTGAAELQLLLDGQPAHRWVVTDQAVFWFSPGGTWQAPVGAPAARRLLEALETLP</sequence>
<feature type="compositionally biased region" description="Pro residues" evidence="1">
    <location>
        <begin position="105"/>
        <end position="129"/>
    </location>
</feature>
<reference evidence="2 3" key="1">
    <citation type="submission" date="2016-04" db="EMBL/GenBank/DDBJ databases">
        <title>Complete genome sequence of natural rubber-degrading, novel Gram-negative bacterium, Rhizobacter gummiphilus strain NS21.</title>
        <authorList>
            <person name="Tabata M."/>
            <person name="Kasai D."/>
            <person name="Fukuda M."/>
        </authorList>
    </citation>
    <scope>NUCLEOTIDE SEQUENCE [LARGE SCALE GENOMIC DNA]</scope>
    <source>
        <strain evidence="2 3">NS21</strain>
    </source>
</reference>
<dbReference type="RefSeq" id="WP_085748906.1">
    <property type="nucleotide sequence ID" value="NZ_BSPR01000010.1"/>
</dbReference>
<feature type="compositionally biased region" description="Basic and acidic residues" evidence="1">
    <location>
        <begin position="186"/>
        <end position="203"/>
    </location>
</feature>
<evidence type="ECO:0000256" key="1">
    <source>
        <dbReference type="SAM" id="MobiDB-lite"/>
    </source>
</evidence>
<feature type="compositionally biased region" description="Low complexity" evidence="1">
    <location>
        <begin position="134"/>
        <end position="145"/>
    </location>
</feature>
<feature type="compositionally biased region" description="Low complexity" evidence="1">
    <location>
        <begin position="211"/>
        <end position="224"/>
    </location>
</feature>
<evidence type="ECO:0000313" key="2">
    <source>
        <dbReference type="EMBL" id="ARN18674.1"/>
    </source>
</evidence>
<feature type="region of interest" description="Disordered" evidence="1">
    <location>
        <begin position="1"/>
        <end position="26"/>
    </location>
</feature>
<feature type="compositionally biased region" description="Low complexity" evidence="1">
    <location>
        <begin position="91"/>
        <end position="104"/>
    </location>
</feature>
<dbReference type="KEGG" id="rgu:A4W93_01365"/>
<dbReference type="AlphaFoldDB" id="A0A1W6L329"/>
<dbReference type="EMBL" id="CP015118">
    <property type="protein sequence ID" value="ARN18674.1"/>
    <property type="molecule type" value="Genomic_DNA"/>
</dbReference>
<feature type="region of interest" description="Disordered" evidence="1">
    <location>
        <begin position="87"/>
        <end position="224"/>
    </location>
</feature>
<gene>
    <name evidence="2" type="ORF">A4W93_01365</name>
</gene>
<accession>A0A1W6L329</accession>
<feature type="compositionally biased region" description="Basic and acidic residues" evidence="1">
    <location>
        <begin position="1"/>
        <end position="20"/>
    </location>
</feature>
<keyword evidence="3" id="KW-1185">Reference proteome</keyword>
<dbReference type="STRING" id="946333.A4W93_01365"/>
<dbReference type="Proteomes" id="UP000193427">
    <property type="component" value="Chromosome"/>
</dbReference>
<organism evidence="2 3">
    <name type="scientific">Piscinibacter gummiphilus</name>
    <dbReference type="NCBI Taxonomy" id="946333"/>
    <lineage>
        <taxon>Bacteria</taxon>
        <taxon>Pseudomonadati</taxon>
        <taxon>Pseudomonadota</taxon>
        <taxon>Betaproteobacteria</taxon>
        <taxon>Burkholderiales</taxon>
        <taxon>Sphaerotilaceae</taxon>
        <taxon>Piscinibacter</taxon>
    </lineage>
</organism>
<evidence type="ECO:0000313" key="3">
    <source>
        <dbReference type="Proteomes" id="UP000193427"/>
    </source>
</evidence>